<keyword evidence="2" id="KW-0812">Transmembrane</keyword>
<feature type="region of interest" description="Disordered" evidence="1">
    <location>
        <begin position="404"/>
        <end position="438"/>
    </location>
</feature>
<feature type="compositionally biased region" description="Basic and acidic residues" evidence="1">
    <location>
        <begin position="421"/>
        <end position="434"/>
    </location>
</feature>
<keyword evidence="2" id="KW-0472">Membrane</keyword>
<name>A0A6G1IK27_9PLEO</name>
<dbReference type="AlphaFoldDB" id="A0A6G1IK27"/>
<keyword evidence="2" id="KW-1133">Transmembrane helix</keyword>
<feature type="compositionally biased region" description="Basic residues" evidence="1">
    <location>
        <begin position="186"/>
        <end position="196"/>
    </location>
</feature>
<dbReference type="OrthoDB" id="4582561at2759"/>
<feature type="transmembrane region" description="Helical" evidence="2">
    <location>
        <begin position="295"/>
        <end position="318"/>
    </location>
</feature>
<feature type="transmembrane region" description="Helical" evidence="2">
    <location>
        <begin position="152"/>
        <end position="178"/>
    </location>
</feature>
<feature type="transmembrane region" description="Helical" evidence="2">
    <location>
        <begin position="480"/>
        <end position="500"/>
    </location>
</feature>
<dbReference type="Proteomes" id="UP000799291">
    <property type="component" value="Unassembled WGS sequence"/>
</dbReference>
<feature type="transmembrane region" description="Helical" evidence="2">
    <location>
        <begin position="446"/>
        <end position="468"/>
    </location>
</feature>
<sequence length="519" mass="58221">MTFKLDKGGCPNGDCMVDCANVTNIYQSILQNKAYEGDGSGPIRRYRTCANVPAVAGYLEQGILNENIKSTIGNFEPNNAPDEGLKAVTSAVTECLTFTCRNARNKTDCKEPCSAVNMLINNTMPNIEGVNDCLSSLCKGDYNSLPYAEADIVGIGVFASYIMQCILVVFLLFGLTGFEYNRHLRRKRQTSSRNRSRPTTESKPPQDQTKRTPPTTKEDSPTHFNIFSNVLVQFHQAQCYFAATLQLASLSYDIFTTDMYITFMLTPLSTNGVLPIVLAYILLIRLRKATPDITLLTLTCWLLSTIVYWSLYSSIIPINSEIRNEDKRYKAYQQFLYKLSAIEACGRYSALAVCPRNFELGRHEIGRASHRLRVLTPMIWGFSTFCLIAALGVKLRERIKRRERKYEKTPQSEPEGESESAEEKSKSGTARSEEDSAPFSGRRTNIAFYVTMLCFLAGIGMQLSLLSIGTSLKMMDRRDWGFGQIVAVTIWAPAVLGYAYEEAQMWFGWGKKDTRGNPA</sequence>
<keyword evidence="4" id="KW-1185">Reference proteome</keyword>
<feature type="transmembrane region" description="Helical" evidence="2">
    <location>
        <begin position="261"/>
        <end position="283"/>
    </location>
</feature>
<accession>A0A6G1IK27</accession>
<evidence type="ECO:0000313" key="3">
    <source>
        <dbReference type="EMBL" id="KAF2678340.1"/>
    </source>
</evidence>
<proteinExistence type="predicted"/>
<evidence type="ECO:0000313" key="4">
    <source>
        <dbReference type="Proteomes" id="UP000799291"/>
    </source>
</evidence>
<reference evidence="3" key="1">
    <citation type="journal article" date="2020" name="Stud. Mycol.">
        <title>101 Dothideomycetes genomes: a test case for predicting lifestyles and emergence of pathogens.</title>
        <authorList>
            <person name="Haridas S."/>
            <person name="Albert R."/>
            <person name="Binder M."/>
            <person name="Bloem J."/>
            <person name="Labutti K."/>
            <person name="Salamov A."/>
            <person name="Andreopoulos B."/>
            <person name="Baker S."/>
            <person name="Barry K."/>
            <person name="Bills G."/>
            <person name="Bluhm B."/>
            <person name="Cannon C."/>
            <person name="Castanera R."/>
            <person name="Culley D."/>
            <person name="Daum C."/>
            <person name="Ezra D."/>
            <person name="Gonzalez J."/>
            <person name="Henrissat B."/>
            <person name="Kuo A."/>
            <person name="Liang C."/>
            <person name="Lipzen A."/>
            <person name="Lutzoni F."/>
            <person name="Magnuson J."/>
            <person name="Mondo S."/>
            <person name="Nolan M."/>
            <person name="Ohm R."/>
            <person name="Pangilinan J."/>
            <person name="Park H.-J."/>
            <person name="Ramirez L."/>
            <person name="Alfaro M."/>
            <person name="Sun H."/>
            <person name="Tritt A."/>
            <person name="Yoshinaga Y."/>
            <person name="Zwiers L.-H."/>
            <person name="Turgeon B."/>
            <person name="Goodwin S."/>
            <person name="Spatafora J."/>
            <person name="Crous P."/>
            <person name="Grigoriev I."/>
        </authorList>
    </citation>
    <scope>NUCLEOTIDE SEQUENCE</scope>
    <source>
        <strain evidence="3">CBS 122367</strain>
    </source>
</reference>
<dbReference type="EMBL" id="MU005613">
    <property type="protein sequence ID" value="KAF2678340.1"/>
    <property type="molecule type" value="Genomic_DNA"/>
</dbReference>
<feature type="region of interest" description="Disordered" evidence="1">
    <location>
        <begin position="186"/>
        <end position="221"/>
    </location>
</feature>
<evidence type="ECO:0000256" key="1">
    <source>
        <dbReference type="SAM" id="MobiDB-lite"/>
    </source>
</evidence>
<protein>
    <submittedName>
        <fullName evidence="3">Uncharacterized protein</fullName>
    </submittedName>
</protein>
<feature type="transmembrane region" description="Helical" evidence="2">
    <location>
        <begin position="378"/>
        <end position="395"/>
    </location>
</feature>
<evidence type="ECO:0000256" key="2">
    <source>
        <dbReference type="SAM" id="Phobius"/>
    </source>
</evidence>
<feature type="compositionally biased region" description="Polar residues" evidence="1">
    <location>
        <begin position="197"/>
        <end position="215"/>
    </location>
</feature>
<gene>
    <name evidence="3" type="ORF">K458DRAFT_423276</name>
</gene>
<organism evidence="3 4">
    <name type="scientific">Lentithecium fluviatile CBS 122367</name>
    <dbReference type="NCBI Taxonomy" id="1168545"/>
    <lineage>
        <taxon>Eukaryota</taxon>
        <taxon>Fungi</taxon>
        <taxon>Dikarya</taxon>
        <taxon>Ascomycota</taxon>
        <taxon>Pezizomycotina</taxon>
        <taxon>Dothideomycetes</taxon>
        <taxon>Pleosporomycetidae</taxon>
        <taxon>Pleosporales</taxon>
        <taxon>Massarineae</taxon>
        <taxon>Lentitheciaceae</taxon>
        <taxon>Lentithecium</taxon>
    </lineage>
</organism>